<dbReference type="Proteomes" id="UP000242188">
    <property type="component" value="Unassembled WGS sequence"/>
</dbReference>
<evidence type="ECO:0000313" key="2">
    <source>
        <dbReference type="EMBL" id="OWF46802.1"/>
    </source>
</evidence>
<sequence>MDSTCTYRYMRTRHGQYMDLQTHAPKTWTVHVPTDTGAQDMDSTCTYRYMRTRHGQYMLLQTDAHKTWTVHEPTDTCPQDMDITWTYKTWTVHVPTYTCAQDMDNTCTYRHMCTRYGQYMDLQIYVHKTWTVQVPTDTCAQDIDITCTYMCTRHGQYMDLQTHAPKTWTAEETSMNLLKTFWIFVVITGSVGYIYIRYSSRAFSYFYKEEDARQFHQNPYRKQPPLITMFTSWMTFPKRFKVYNSTLRNWPLLQPHVNIILFTNDKIPDKYKQLGWMVLPVRRQVKGHPVLKDMFIEAMQLQPDSKLYGFANGDILFTDSFIKSLQEITNSSLVVNRTYMVVGRRMDTPNVTLKEASSWKNIERAAKRGKLMNEWLGIDYFITSRSYHWKDIPEVQIGQKLYDNWLVRDARKMGHVVIDATSTLLAVHQNAPYPARHGNMNQNNKYFTESYHTIYQQGVIACCRFHTMYTNHTIKIRRRKHIPRQCTL</sequence>
<reference evidence="2 3" key="1">
    <citation type="journal article" date="2017" name="Nat. Ecol. Evol.">
        <title>Scallop genome provides insights into evolution of bilaterian karyotype and development.</title>
        <authorList>
            <person name="Wang S."/>
            <person name="Zhang J."/>
            <person name="Jiao W."/>
            <person name="Li J."/>
            <person name="Xun X."/>
            <person name="Sun Y."/>
            <person name="Guo X."/>
            <person name="Huan P."/>
            <person name="Dong B."/>
            <person name="Zhang L."/>
            <person name="Hu X."/>
            <person name="Sun X."/>
            <person name="Wang J."/>
            <person name="Zhao C."/>
            <person name="Wang Y."/>
            <person name="Wang D."/>
            <person name="Huang X."/>
            <person name="Wang R."/>
            <person name="Lv J."/>
            <person name="Li Y."/>
            <person name="Zhang Z."/>
            <person name="Liu B."/>
            <person name="Lu W."/>
            <person name="Hui Y."/>
            <person name="Liang J."/>
            <person name="Zhou Z."/>
            <person name="Hou R."/>
            <person name="Li X."/>
            <person name="Liu Y."/>
            <person name="Li H."/>
            <person name="Ning X."/>
            <person name="Lin Y."/>
            <person name="Zhao L."/>
            <person name="Xing Q."/>
            <person name="Dou J."/>
            <person name="Li Y."/>
            <person name="Mao J."/>
            <person name="Guo H."/>
            <person name="Dou H."/>
            <person name="Li T."/>
            <person name="Mu C."/>
            <person name="Jiang W."/>
            <person name="Fu Q."/>
            <person name="Fu X."/>
            <person name="Miao Y."/>
            <person name="Liu J."/>
            <person name="Yu Q."/>
            <person name="Li R."/>
            <person name="Liao H."/>
            <person name="Li X."/>
            <person name="Kong Y."/>
            <person name="Jiang Z."/>
            <person name="Chourrout D."/>
            <person name="Li R."/>
            <person name="Bao Z."/>
        </authorList>
    </citation>
    <scope>NUCLEOTIDE SEQUENCE [LARGE SCALE GENOMIC DNA]</scope>
    <source>
        <strain evidence="2 3">PY_sf001</strain>
    </source>
</reference>
<dbReference type="EMBL" id="NEDP02004076">
    <property type="protein sequence ID" value="OWF46802.1"/>
    <property type="molecule type" value="Genomic_DNA"/>
</dbReference>
<evidence type="ECO:0000313" key="3">
    <source>
        <dbReference type="Proteomes" id="UP000242188"/>
    </source>
</evidence>
<proteinExistence type="predicted"/>
<keyword evidence="3" id="KW-1185">Reference proteome</keyword>
<keyword evidence="1" id="KW-0812">Transmembrane</keyword>
<dbReference type="AlphaFoldDB" id="A0A210QDK7"/>
<evidence type="ECO:0000256" key="1">
    <source>
        <dbReference type="SAM" id="Phobius"/>
    </source>
</evidence>
<comment type="caution">
    <text evidence="2">The sequence shown here is derived from an EMBL/GenBank/DDBJ whole genome shotgun (WGS) entry which is preliminary data.</text>
</comment>
<accession>A0A210QDK7</accession>
<keyword evidence="1" id="KW-1133">Transmembrane helix</keyword>
<gene>
    <name evidence="2" type="ORF">KP79_PYT26218</name>
</gene>
<name>A0A210QDK7_MIZYE</name>
<keyword evidence="1" id="KW-0472">Membrane</keyword>
<organism evidence="2 3">
    <name type="scientific">Mizuhopecten yessoensis</name>
    <name type="common">Japanese scallop</name>
    <name type="synonym">Patinopecten yessoensis</name>
    <dbReference type="NCBI Taxonomy" id="6573"/>
    <lineage>
        <taxon>Eukaryota</taxon>
        <taxon>Metazoa</taxon>
        <taxon>Spiralia</taxon>
        <taxon>Lophotrochozoa</taxon>
        <taxon>Mollusca</taxon>
        <taxon>Bivalvia</taxon>
        <taxon>Autobranchia</taxon>
        <taxon>Pteriomorphia</taxon>
        <taxon>Pectinida</taxon>
        <taxon>Pectinoidea</taxon>
        <taxon>Pectinidae</taxon>
        <taxon>Mizuhopecten</taxon>
    </lineage>
</organism>
<feature type="transmembrane region" description="Helical" evidence="1">
    <location>
        <begin position="181"/>
        <end position="198"/>
    </location>
</feature>
<protein>
    <submittedName>
        <fullName evidence="2">Uncharacterized protein</fullName>
    </submittedName>
</protein>
<dbReference type="OrthoDB" id="6046730at2759"/>